<dbReference type="EMBL" id="SGPJ01000228">
    <property type="protein sequence ID" value="THG96522.1"/>
    <property type="molecule type" value="Genomic_DNA"/>
</dbReference>
<accession>A0A4V3XA37</accession>
<dbReference type="Proteomes" id="UP000309038">
    <property type="component" value="Unassembled WGS sequence"/>
</dbReference>
<organism evidence="2 3">
    <name type="scientific">Hermanssonia centrifuga</name>
    <dbReference type="NCBI Taxonomy" id="98765"/>
    <lineage>
        <taxon>Eukaryota</taxon>
        <taxon>Fungi</taxon>
        <taxon>Dikarya</taxon>
        <taxon>Basidiomycota</taxon>
        <taxon>Agaricomycotina</taxon>
        <taxon>Agaricomycetes</taxon>
        <taxon>Polyporales</taxon>
        <taxon>Meruliaceae</taxon>
        <taxon>Hermanssonia</taxon>
    </lineage>
</organism>
<proteinExistence type="predicted"/>
<feature type="region of interest" description="Disordered" evidence="1">
    <location>
        <begin position="309"/>
        <end position="336"/>
    </location>
</feature>
<feature type="region of interest" description="Disordered" evidence="1">
    <location>
        <begin position="1"/>
        <end position="34"/>
    </location>
</feature>
<feature type="compositionally biased region" description="Polar residues" evidence="1">
    <location>
        <begin position="311"/>
        <end position="329"/>
    </location>
</feature>
<protein>
    <submittedName>
        <fullName evidence="2">Uncharacterized protein</fullName>
    </submittedName>
</protein>
<feature type="compositionally biased region" description="Basic and acidic residues" evidence="1">
    <location>
        <begin position="110"/>
        <end position="128"/>
    </location>
</feature>
<dbReference type="AlphaFoldDB" id="A0A4V3XA37"/>
<name>A0A4V3XA37_9APHY</name>
<feature type="region of interest" description="Disordered" evidence="1">
    <location>
        <begin position="107"/>
        <end position="156"/>
    </location>
</feature>
<sequence>MEKPLPDVPHPSAGAGNLKSPRGPGTKRATQISTNTTTLTIDARDHLHQFILAALEGEGEEKEGTSAGSSESERLEWAVGLETALGALGERISLGGWLPGLRRARTRRRQEKELARAKERASSKRMESTDTVMPSRKEEGTLKSKGTLHHPHFDPKDELGYLSAGLKDGEKAEEGRRASVQLLRDLASRPGVATPKPTAKHLLLTVTSYGAPVPPPPEDMGYEFDETLVQSDAHGAVLYGLETWDLGPSAGSDTLQIVGGTFSFRGVLSEAQHAALTKVLRLSIYVYLSNILEQSLLSNSHVPLRFPKPSMSPTTQAGPMSRALSTSHVGSKHHKRDSQSGLWAFFSRKKETLLQRSSTPGVGPFTRTTYLRRQHLTASSAIRVPWRLSPSVHAIK</sequence>
<gene>
    <name evidence="2" type="ORF">EW026_g5324</name>
</gene>
<evidence type="ECO:0000313" key="2">
    <source>
        <dbReference type="EMBL" id="THG96522.1"/>
    </source>
</evidence>
<reference evidence="2 3" key="1">
    <citation type="submission" date="2019-02" db="EMBL/GenBank/DDBJ databases">
        <title>Genome sequencing of the rare red list fungi Phlebia centrifuga.</title>
        <authorList>
            <person name="Buettner E."/>
            <person name="Kellner H."/>
        </authorList>
    </citation>
    <scope>NUCLEOTIDE SEQUENCE [LARGE SCALE GENOMIC DNA]</scope>
    <source>
        <strain evidence="2 3">DSM 108282</strain>
    </source>
</reference>
<comment type="caution">
    <text evidence="2">The sequence shown here is derived from an EMBL/GenBank/DDBJ whole genome shotgun (WGS) entry which is preliminary data.</text>
</comment>
<keyword evidence="3" id="KW-1185">Reference proteome</keyword>
<evidence type="ECO:0000256" key="1">
    <source>
        <dbReference type="SAM" id="MobiDB-lite"/>
    </source>
</evidence>
<evidence type="ECO:0000313" key="3">
    <source>
        <dbReference type="Proteomes" id="UP000309038"/>
    </source>
</evidence>